<keyword evidence="3" id="KW-1185">Reference proteome</keyword>
<feature type="compositionally biased region" description="Basic and acidic residues" evidence="1">
    <location>
        <begin position="49"/>
        <end position="63"/>
    </location>
</feature>
<proteinExistence type="predicted"/>
<sequence length="69" mass="8143">MIGLITHEDARRFHQLRPLLIYAFDDRWTEHSRVDRGIVFVLSDYKSGNGERCEPGKSVEKSRIHTFRV</sequence>
<reference evidence="2 3" key="2">
    <citation type="journal article" date="2023" name="Mol. Biol. Evol.">
        <title>Genomics of Secondarily Temperate Adaptation in the Only Non-Antarctic Icefish.</title>
        <authorList>
            <person name="Rivera-Colon A.G."/>
            <person name="Rayamajhi N."/>
            <person name="Minhas B.F."/>
            <person name="Madrigal G."/>
            <person name="Bilyk K.T."/>
            <person name="Yoon V."/>
            <person name="Hune M."/>
            <person name="Gregory S."/>
            <person name="Cheng C.H.C."/>
            <person name="Catchen J.M."/>
        </authorList>
    </citation>
    <scope>NUCLEOTIDE SEQUENCE [LARGE SCALE GENOMIC DNA]</scope>
    <source>
        <strain evidence="2">JMC-PN-2008</strain>
    </source>
</reference>
<gene>
    <name evidence="2" type="ORF">PBY51_005964</name>
</gene>
<evidence type="ECO:0000256" key="1">
    <source>
        <dbReference type="SAM" id="MobiDB-lite"/>
    </source>
</evidence>
<dbReference type="AlphaFoldDB" id="A0AAN7WTB3"/>
<accession>A0AAN7WTB3</accession>
<name>A0AAN7WTB3_ELEMC</name>
<organism evidence="2 3">
    <name type="scientific">Eleginops maclovinus</name>
    <name type="common">Patagonian blennie</name>
    <name type="synonym">Eleginus maclovinus</name>
    <dbReference type="NCBI Taxonomy" id="56733"/>
    <lineage>
        <taxon>Eukaryota</taxon>
        <taxon>Metazoa</taxon>
        <taxon>Chordata</taxon>
        <taxon>Craniata</taxon>
        <taxon>Vertebrata</taxon>
        <taxon>Euteleostomi</taxon>
        <taxon>Actinopterygii</taxon>
        <taxon>Neopterygii</taxon>
        <taxon>Teleostei</taxon>
        <taxon>Neoteleostei</taxon>
        <taxon>Acanthomorphata</taxon>
        <taxon>Eupercaria</taxon>
        <taxon>Perciformes</taxon>
        <taxon>Notothenioidei</taxon>
        <taxon>Eleginopidae</taxon>
        <taxon>Eleginops</taxon>
    </lineage>
</organism>
<dbReference type="EMBL" id="JAUZQC010000025">
    <property type="protein sequence ID" value="KAK5848340.1"/>
    <property type="molecule type" value="Genomic_DNA"/>
</dbReference>
<comment type="caution">
    <text evidence="2">The sequence shown here is derived from an EMBL/GenBank/DDBJ whole genome shotgun (WGS) entry which is preliminary data.</text>
</comment>
<evidence type="ECO:0000313" key="3">
    <source>
        <dbReference type="Proteomes" id="UP001346869"/>
    </source>
</evidence>
<protein>
    <submittedName>
        <fullName evidence="2">Uncharacterized protein</fullName>
    </submittedName>
</protein>
<reference evidence="2 3" key="1">
    <citation type="journal article" date="2023" name="Genes (Basel)">
        <title>Chromosome-Level Genome Assembly and Circadian Gene Repertoire of the Patagonia Blennie Eleginops maclovinus-The Closest Ancestral Proxy of Antarctic Cryonotothenioids.</title>
        <authorList>
            <person name="Cheng C.C."/>
            <person name="Rivera-Colon A.G."/>
            <person name="Minhas B.F."/>
            <person name="Wilson L."/>
            <person name="Rayamajhi N."/>
            <person name="Vargas-Chacoff L."/>
            <person name="Catchen J.M."/>
        </authorList>
    </citation>
    <scope>NUCLEOTIDE SEQUENCE [LARGE SCALE GENOMIC DNA]</scope>
    <source>
        <strain evidence="2">JMC-PN-2008</strain>
    </source>
</reference>
<feature type="region of interest" description="Disordered" evidence="1">
    <location>
        <begin position="49"/>
        <end position="69"/>
    </location>
</feature>
<evidence type="ECO:0000313" key="2">
    <source>
        <dbReference type="EMBL" id="KAK5848340.1"/>
    </source>
</evidence>
<dbReference type="Proteomes" id="UP001346869">
    <property type="component" value="Unassembled WGS sequence"/>
</dbReference>